<dbReference type="InterPro" id="IPR004432">
    <property type="entry name" value="Omega_3_polyunsat_FA_synth"/>
</dbReference>
<dbReference type="Pfam" id="PF00109">
    <property type="entry name" value="ketoacyl-synt"/>
    <property type="match status" value="1"/>
</dbReference>
<evidence type="ECO:0000256" key="3">
    <source>
        <dbReference type="ARBA" id="ARBA00022679"/>
    </source>
</evidence>
<dbReference type="Pfam" id="PF00698">
    <property type="entry name" value="Acyl_transf_1"/>
    <property type="match status" value="1"/>
</dbReference>
<feature type="domain" description="Ketosynthase family 3 (KS3)" evidence="6">
    <location>
        <begin position="9"/>
        <end position="468"/>
    </location>
</feature>
<dbReference type="SUPFAM" id="SSF52151">
    <property type="entry name" value="FabD/lysophospholipase-like"/>
    <property type="match status" value="1"/>
</dbReference>
<dbReference type="InterPro" id="IPR016039">
    <property type="entry name" value="Thiolase-like"/>
</dbReference>
<dbReference type="SMART" id="SM00825">
    <property type="entry name" value="PKS_KS"/>
    <property type="match status" value="1"/>
</dbReference>
<dbReference type="PROSITE" id="PS52004">
    <property type="entry name" value="KS3_2"/>
    <property type="match status" value="1"/>
</dbReference>
<keyword evidence="3" id="KW-0808">Transferase</keyword>
<dbReference type="InterPro" id="IPR014031">
    <property type="entry name" value="Ketoacyl_synth_C"/>
</dbReference>
<keyword evidence="1" id="KW-0596">Phosphopantetheine</keyword>
<keyword evidence="8" id="KW-1185">Reference proteome</keyword>
<dbReference type="Gene3D" id="3.40.366.10">
    <property type="entry name" value="Malonyl-Coenzyme A Acyl Carrier Protein, domain 2"/>
    <property type="match status" value="1"/>
</dbReference>
<dbReference type="EMBL" id="AP026867">
    <property type="protein sequence ID" value="BDS11135.1"/>
    <property type="molecule type" value="Genomic_DNA"/>
</dbReference>
<dbReference type="PANTHER" id="PTHR43074:SF1">
    <property type="entry name" value="BETA-KETOACYL SYNTHASE FAMILY PROTEIN-RELATED"/>
    <property type="match status" value="1"/>
</dbReference>
<feature type="region of interest" description="Disordered" evidence="4">
    <location>
        <begin position="1424"/>
        <end position="1451"/>
    </location>
</feature>
<dbReference type="SUPFAM" id="SSF53901">
    <property type="entry name" value="Thiolase-like"/>
    <property type="match status" value="1"/>
</dbReference>
<dbReference type="Gene3D" id="3.30.70.250">
    <property type="entry name" value="Malonyl-CoA ACP transacylase, ACP-binding"/>
    <property type="match status" value="1"/>
</dbReference>
<dbReference type="InterPro" id="IPR052568">
    <property type="entry name" value="PKS-FAS_Synthase"/>
</dbReference>
<name>A0A915YDK2_9BACT</name>
<dbReference type="InterPro" id="IPR018201">
    <property type="entry name" value="Ketoacyl_synth_AS"/>
</dbReference>
<dbReference type="PROSITE" id="PS00606">
    <property type="entry name" value="KS3_1"/>
    <property type="match status" value="1"/>
</dbReference>
<dbReference type="InterPro" id="IPR032821">
    <property type="entry name" value="PKS_assoc"/>
</dbReference>
<dbReference type="Pfam" id="PF16197">
    <property type="entry name" value="KAsynt_C_assoc"/>
    <property type="match status" value="1"/>
</dbReference>
<dbReference type="GO" id="GO:0004315">
    <property type="term" value="F:3-oxoacyl-[acyl-carrier-protein] synthase activity"/>
    <property type="evidence" value="ECO:0007669"/>
    <property type="project" value="InterPro"/>
</dbReference>
<feature type="domain" description="Carrier" evidence="5">
    <location>
        <begin position="1120"/>
        <end position="1197"/>
    </location>
</feature>
<dbReference type="InterPro" id="IPR036736">
    <property type="entry name" value="ACP-like_sf"/>
</dbReference>
<dbReference type="InterPro" id="IPR009081">
    <property type="entry name" value="PP-bd_ACP"/>
</dbReference>
<feature type="domain" description="Carrier" evidence="5">
    <location>
        <begin position="1344"/>
        <end position="1421"/>
    </location>
</feature>
<dbReference type="InterPro" id="IPR001227">
    <property type="entry name" value="Ac_transferase_dom_sf"/>
</dbReference>
<accession>A0A915YDK2</accession>
<dbReference type="Pfam" id="PF02801">
    <property type="entry name" value="Ketoacyl-synt_C"/>
    <property type="match status" value="1"/>
</dbReference>
<evidence type="ECO:0000259" key="6">
    <source>
        <dbReference type="PROSITE" id="PS52004"/>
    </source>
</evidence>
<dbReference type="Gene3D" id="1.10.1200.10">
    <property type="entry name" value="ACP-like"/>
    <property type="match status" value="5"/>
</dbReference>
<dbReference type="CDD" id="cd00833">
    <property type="entry name" value="PKS"/>
    <property type="match status" value="1"/>
</dbReference>
<dbReference type="InterPro" id="IPR014030">
    <property type="entry name" value="Ketoacyl_synth_N"/>
</dbReference>
<keyword evidence="2" id="KW-0597">Phosphoprotein</keyword>
<feature type="domain" description="Carrier" evidence="5">
    <location>
        <begin position="1562"/>
        <end position="1639"/>
    </location>
</feature>
<dbReference type="Gene3D" id="3.40.47.10">
    <property type="match status" value="1"/>
</dbReference>
<reference evidence="7" key="1">
    <citation type="submission" date="2022-09" db="EMBL/GenBank/DDBJ databases">
        <title>Aureispira anguillicida sp. nov., isolated from Leptocephalus of Japanese eel Anguilla japonica.</title>
        <authorList>
            <person name="Yuasa K."/>
            <person name="Mekata T."/>
            <person name="Ikunari K."/>
        </authorList>
    </citation>
    <scope>NUCLEOTIDE SEQUENCE</scope>
    <source>
        <strain evidence="7">EL160426</strain>
    </source>
</reference>
<dbReference type="InterPro" id="IPR016036">
    <property type="entry name" value="Malonyl_transacylase_ACP-bd"/>
</dbReference>
<evidence type="ECO:0000256" key="4">
    <source>
        <dbReference type="SAM" id="MobiDB-lite"/>
    </source>
</evidence>
<evidence type="ECO:0000259" key="5">
    <source>
        <dbReference type="PROSITE" id="PS50075"/>
    </source>
</evidence>
<dbReference type="KEGG" id="aup:AsAng_0018460"/>
<dbReference type="Pfam" id="PF00550">
    <property type="entry name" value="PP-binding"/>
    <property type="match status" value="5"/>
</dbReference>
<protein>
    <submittedName>
        <fullName evidence="7">Phosphopantetheine-binding protein</fullName>
    </submittedName>
</protein>
<dbReference type="NCBIfam" id="TIGR02813">
    <property type="entry name" value="omega_3_PfaA"/>
    <property type="match status" value="1"/>
</dbReference>
<dbReference type="InterPro" id="IPR016035">
    <property type="entry name" value="Acyl_Trfase/lysoPLipase"/>
</dbReference>
<feature type="region of interest" description="Disordered" evidence="4">
    <location>
        <begin position="1201"/>
        <end position="1227"/>
    </location>
</feature>
<dbReference type="Proteomes" id="UP001060919">
    <property type="component" value="Chromosome"/>
</dbReference>
<organism evidence="7 8">
    <name type="scientific">Aureispira anguillae</name>
    <dbReference type="NCBI Taxonomy" id="2864201"/>
    <lineage>
        <taxon>Bacteria</taxon>
        <taxon>Pseudomonadati</taxon>
        <taxon>Bacteroidota</taxon>
        <taxon>Saprospiria</taxon>
        <taxon>Saprospirales</taxon>
        <taxon>Saprospiraceae</taxon>
        <taxon>Aureispira</taxon>
    </lineage>
</organism>
<sequence>MNLNNSLRKTPVAVIGMSSLFADAKNIEEFWNNIVQARDSITDVPENRWRIEDYYDPDPTVPDKTYCKRGGFLPNIDFNPMEFGLPPNILEVTDASQLLALIAARDAFAHAGYGKKSEKFTAEVKAKTGVLLGVGGGQKLITPLTGRLQYPIWEKALRSCGIAETDIPHIVDKMKKAYIGWNENSFPGMLGNVISGRITNRFDLGGINSVVDAACAASLSAVKMALSELVEGRADMMLTGGVDTDNSPFMYMSFSKTPAFSKSNVISPFSDKADGMLIGEGLGMVVLKRLEDAERDGDTIYAVIKGVGTSSDGRFKSVYAPRPSGQASAMNRAYEEAGFEAKTVGLIEAHGTGTNAGDACELTSMGMVFSANNDQKSHIALGTVKSQVGHTKAAAGAAGLLKAVLALHHKVLPPTINVDQPTEKVDLKDSPLYINTEARPWFNNNEPRRASVSAFGFGGINVHIALEEYQAQPVEKDYRIHEPYKAVVLQANTVADLAQLCQNKLEQLNTADQEIAFWELVNHQTQNIPANAARLGFMTTDIASAKEVLTLAIQKLSTSNNAWEHPKGIYFRPNGMDAQGKVVALFSGQGSQYVGMGRQLVNAFPQLRTVIDQQDRLFTQANRPALSETMYPIPVFNKEDAATQLQALTQTQNAQPAIGALSMGMYKTIQDAGFKADFVAGHSFGELTALWAAGVYDDATFLALAKARGEAMAAQSPNADAGTMLAVKADYNKVNAAIQNLQGVKIANVNSNNQVILGGSKPAIATAQETLKNQGFAVIPLPVSAAFHTEFVGHAQKPFADFVARQNFQAPKVPVYSNTTSNPYPTAPASIKEILQGQILKPVLFKNQIENIHQAGGRIFIEFGPKGVLSNLVKDILKGKDFIALAMNGNAKKDSDLQFRQAVLQLRVLGLALHELDPFKAPSTKPAPKTKMTINMGGHNYVSKPTQKAYYDALNDGYQVKGGGQVVEKVVEVIKEVPVEKIVEKIIEVPVEKVVHSNNINIEEDEEMNKELIETLKATVEMVTSQQNKSLELFQNFLSEQNKQSQLLLQMMTQQLNLANQPALQATVQASLQEAKVEKIAAPSFQPAVASNEPIITPAPTATPVTPAAPTANTGGLSTQKLEEILLTVISEKTGYPTEMLELDMDMEADLGIDSIKRVEIFGAMTEDYPEVSGVNPQELTELRTLGQIVDYLAGKAGASATATTATTTPAPTTTPVTPAAPTANTGGLSTQKLEEILLTVISEKTGYPTEMLELDMDMEADLGIDSIKRVEIFGAMTEDYPEVSGVNPQELTELRTLGQIVDYLAGKAGASATATTATTTPAPTATPVTPAAPTANTGGLSTQKLEEILLTVISEKTGYPTEMLELDMDMEADLGIDSIKRVEIFGAMTEDYPEVSGVNPQELTELRTLGQIVDYLAGKAGASATTTTATTTPAPTATPVTPAAPTANTGGLSTQKLEEILLTVISEKTGYPTEMLELDMDMEADLGIDSIKRVEIFGAMTEDYPEVSGVNPQELTELRTLGQIVDYLAGKAGASATATTATTTPVTPAAPTANAGGLSTQKLEEILLTVISEKTGYPTEMLELDMDMEADLGIDSIKRVEIFGAMTEDYPEVSGVNPQELTELRTLGQIVDYLAEKAGSKKKVLA</sequence>
<evidence type="ECO:0000313" key="7">
    <source>
        <dbReference type="EMBL" id="BDS11135.1"/>
    </source>
</evidence>
<feature type="domain" description="Carrier" evidence="5">
    <location>
        <begin position="1232"/>
        <end position="1309"/>
    </location>
</feature>
<evidence type="ECO:0000313" key="8">
    <source>
        <dbReference type="Proteomes" id="UP001060919"/>
    </source>
</evidence>
<dbReference type="PANTHER" id="PTHR43074">
    <property type="entry name" value="OMEGA-3 POLYUNSATURATED FATTY ACID SYNTHASE PFAB-RELATED"/>
    <property type="match status" value="1"/>
</dbReference>
<evidence type="ECO:0000256" key="2">
    <source>
        <dbReference type="ARBA" id="ARBA00022553"/>
    </source>
</evidence>
<dbReference type="GO" id="GO:0006633">
    <property type="term" value="P:fatty acid biosynthetic process"/>
    <property type="evidence" value="ECO:0007669"/>
    <property type="project" value="InterPro"/>
</dbReference>
<dbReference type="InterPro" id="IPR020841">
    <property type="entry name" value="PKS_Beta-ketoAc_synthase_dom"/>
</dbReference>
<dbReference type="SUPFAM" id="SSF47336">
    <property type="entry name" value="ACP-like"/>
    <property type="match status" value="5"/>
</dbReference>
<dbReference type="PROSITE" id="PS50075">
    <property type="entry name" value="CARRIER"/>
    <property type="match status" value="5"/>
</dbReference>
<dbReference type="RefSeq" id="WP_264792341.1">
    <property type="nucleotide sequence ID" value="NZ_AP026867.1"/>
</dbReference>
<feature type="domain" description="Carrier" evidence="5">
    <location>
        <begin position="1456"/>
        <end position="1533"/>
    </location>
</feature>
<feature type="region of interest" description="Disordered" evidence="4">
    <location>
        <begin position="1314"/>
        <end position="1339"/>
    </location>
</feature>
<dbReference type="SUPFAM" id="SSF55048">
    <property type="entry name" value="Probable ACP-binding domain of malonyl-CoA ACP transacylase"/>
    <property type="match status" value="1"/>
</dbReference>
<proteinExistence type="predicted"/>
<evidence type="ECO:0000256" key="1">
    <source>
        <dbReference type="ARBA" id="ARBA00022450"/>
    </source>
</evidence>
<gene>
    <name evidence="7" type="ORF">AsAng_0018460</name>
</gene>
<dbReference type="SMART" id="SM00827">
    <property type="entry name" value="PKS_AT"/>
    <property type="match status" value="1"/>
</dbReference>
<dbReference type="InterPro" id="IPR014043">
    <property type="entry name" value="Acyl_transferase_dom"/>
</dbReference>